<reference evidence="1 2" key="1">
    <citation type="submission" date="2024-01" db="EMBL/GenBank/DDBJ databases">
        <authorList>
            <person name="Waweru B."/>
        </authorList>
    </citation>
    <scope>NUCLEOTIDE SEQUENCE [LARGE SCALE GENOMIC DNA]</scope>
</reference>
<gene>
    <name evidence="1" type="ORF">DCAF_LOCUS26192</name>
</gene>
<evidence type="ECO:0000313" key="1">
    <source>
        <dbReference type="EMBL" id="CAK7355929.1"/>
    </source>
</evidence>
<dbReference type="EMBL" id="CAWUPB010001197">
    <property type="protein sequence ID" value="CAK7355929.1"/>
    <property type="molecule type" value="Genomic_DNA"/>
</dbReference>
<proteinExistence type="predicted"/>
<comment type="caution">
    <text evidence="1">The sequence shown here is derived from an EMBL/GenBank/DDBJ whole genome shotgun (WGS) entry which is preliminary data.</text>
</comment>
<name>A0AAV1SQV0_9ROSI</name>
<dbReference type="AlphaFoldDB" id="A0AAV1SQV0"/>
<evidence type="ECO:0000313" key="2">
    <source>
        <dbReference type="Proteomes" id="UP001314170"/>
    </source>
</evidence>
<sequence length="93" mass="10758">MRHMILYMTINPADDQILSNQPKRQRCTESEVGFIRGTLRPDTNYKSMLGWSTRDKRAFRTETLAGSISYSIETTLDTRETQAAKIPTRYPKT</sequence>
<organism evidence="1 2">
    <name type="scientific">Dovyalis caffra</name>
    <dbReference type="NCBI Taxonomy" id="77055"/>
    <lineage>
        <taxon>Eukaryota</taxon>
        <taxon>Viridiplantae</taxon>
        <taxon>Streptophyta</taxon>
        <taxon>Embryophyta</taxon>
        <taxon>Tracheophyta</taxon>
        <taxon>Spermatophyta</taxon>
        <taxon>Magnoliopsida</taxon>
        <taxon>eudicotyledons</taxon>
        <taxon>Gunneridae</taxon>
        <taxon>Pentapetalae</taxon>
        <taxon>rosids</taxon>
        <taxon>fabids</taxon>
        <taxon>Malpighiales</taxon>
        <taxon>Salicaceae</taxon>
        <taxon>Flacourtieae</taxon>
        <taxon>Dovyalis</taxon>
    </lineage>
</organism>
<accession>A0AAV1SQV0</accession>
<keyword evidence="2" id="KW-1185">Reference proteome</keyword>
<protein>
    <submittedName>
        <fullName evidence="1">Uncharacterized protein</fullName>
    </submittedName>
</protein>
<dbReference type="Proteomes" id="UP001314170">
    <property type="component" value="Unassembled WGS sequence"/>
</dbReference>